<proteinExistence type="predicted"/>
<evidence type="ECO:0000256" key="1">
    <source>
        <dbReference type="ARBA" id="ARBA00022598"/>
    </source>
</evidence>
<feature type="compositionally biased region" description="Polar residues" evidence="6">
    <location>
        <begin position="121"/>
        <end position="133"/>
    </location>
</feature>
<keyword evidence="4" id="KW-0648">Protein biosynthesis</keyword>
<feature type="region of interest" description="Disordered" evidence="6">
    <location>
        <begin position="105"/>
        <end position="139"/>
    </location>
</feature>
<dbReference type="GO" id="GO:0006431">
    <property type="term" value="P:methionyl-tRNA aminoacylation"/>
    <property type="evidence" value="ECO:0007669"/>
    <property type="project" value="TreeGrafter"/>
</dbReference>
<reference evidence="8" key="1">
    <citation type="submission" date="2014-12" db="EMBL/GenBank/DDBJ databases">
        <title>Insight into the proteome of Arion vulgaris.</title>
        <authorList>
            <person name="Aradska J."/>
            <person name="Bulat T."/>
            <person name="Smidak R."/>
            <person name="Sarate P."/>
            <person name="Gangsoo J."/>
            <person name="Sialana F."/>
            <person name="Bilban M."/>
            <person name="Lubec G."/>
        </authorList>
    </citation>
    <scope>NUCLEOTIDE SEQUENCE</scope>
    <source>
        <tissue evidence="8">Skin</tissue>
    </source>
</reference>
<dbReference type="SMART" id="SM00991">
    <property type="entry name" value="WHEP-TRS"/>
    <property type="match status" value="1"/>
</dbReference>
<dbReference type="GO" id="GO:0005829">
    <property type="term" value="C:cytosol"/>
    <property type="evidence" value="ECO:0007669"/>
    <property type="project" value="TreeGrafter"/>
</dbReference>
<dbReference type="GO" id="GO:0017101">
    <property type="term" value="C:aminoacyl-tRNA synthetase multienzyme complex"/>
    <property type="evidence" value="ECO:0007669"/>
    <property type="project" value="TreeGrafter"/>
</dbReference>
<dbReference type="InterPro" id="IPR009068">
    <property type="entry name" value="uS15_NS1_RNA-bd_sf"/>
</dbReference>
<name>A0A0B7B301_9EUPU</name>
<keyword evidence="5" id="KW-0030">Aminoacyl-tRNA synthetase</keyword>
<keyword evidence="3" id="KW-0067">ATP-binding</keyword>
<dbReference type="InterPro" id="IPR041872">
    <property type="entry name" value="Anticodon_Met"/>
</dbReference>
<dbReference type="PANTHER" id="PTHR45765">
    <property type="entry name" value="METHIONINE--TRNA LIGASE"/>
    <property type="match status" value="1"/>
</dbReference>
<keyword evidence="2" id="KW-0547">Nucleotide-binding</keyword>
<feature type="domain" description="WHEP-TRS" evidence="7">
    <location>
        <begin position="164"/>
        <end position="220"/>
    </location>
</feature>
<dbReference type="Gene3D" id="1.10.287.10">
    <property type="entry name" value="S15/NS1, RNA-binding"/>
    <property type="match status" value="1"/>
</dbReference>
<keyword evidence="1" id="KW-0436">Ligase</keyword>
<evidence type="ECO:0000256" key="3">
    <source>
        <dbReference type="ARBA" id="ARBA00022840"/>
    </source>
</evidence>
<dbReference type="AlphaFoldDB" id="A0A0B7B301"/>
<evidence type="ECO:0000256" key="2">
    <source>
        <dbReference type="ARBA" id="ARBA00022741"/>
    </source>
</evidence>
<evidence type="ECO:0000256" key="6">
    <source>
        <dbReference type="SAM" id="MobiDB-lite"/>
    </source>
</evidence>
<accession>A0A0B7B301</accession>
<evidence type="ECO:0000256" key="4">
    <source>
        <dbReference type="ARBA" id="ARBA00022917"/>
    </source>
</evidence>
<dbReference type="PANTHER" id="PTHR45765:SF1">
    <property type="entry name" value="METHIONINE--TRNA LIGASE, CYTOPLASMIC"/>
    <property type="match status" value="1"/>
</dbReference>
<dbReference type="SUPFAM" id="SSF47060">
    <property type="entry name" value="S15/NS1 RNA-binding domain"/>
    <property type="match status" value="1"/>
</dbReference>
<evidence type="ECO:0000256" key="5">
    <source>
        <dbReference type="ARBA" id="ARBA00023146"/>
    </source>
</evidence>
<dbReference type="Gene3D" id="1.10.730.10">
    <property type="entry name" value="Isoleucyl-tRNA Synthetase, Domain 1"/>
    <property type="match status" value="1"/>
</dbReference>
<sequence>MQINKPWVLAKGSPEERKRAGAVVSLCANVSCLLSVLLQPYMPSTSAVIQQQLQAAPSVNVLTSDFLALLQTGHQIGTPSPLFQKIENSTITDLKLKFAGKPQEKVLPKGNKLKDQKSSKESVATQQQNSVTNNKDKLGTDSANVIKDVLVNGTLEHDKGNAADVAELSQAVTDQGLKVRELKAAKGDKSVIDAEVATLLQLKQKLALAQGQTPDAAVKGNKRGKKK</sequence>
<dbReference type="SUPFAM" id="SSF47323">
    <property type="entry name" value="Anticodon-binding domain of a subclass of class I aminoacyl-tRNA synthetases"/>
    <property type="match status" value="1"/>
</dbReference>
<protein>
    <recommendedName>
        <fullName evidence="7">WHEP-TRS domain-containing protein</fullName>
    </recommendedName>
</protein>
<dbReference type="EMBL" id="HACG01040869">
    <property type="protein sequence ID" value="CEK87734.1"/>
    <property type="molecule type" value="Transcribed_RNA"/>
</dbReference>
<organism evidence="8">
    <name type="scientific">Arion vulgaris</name>
    <dbReference type="NCBI Taxonomy" id="1028688"/>
    <lineage>
        <taxon>Eukaryota</taxon>
        <taxon>Metazoa</taxon>
        <taxon>Spiralia</taxon>
        <taxon>Lophotrochozoa</taxon>
        <taxon>Mollusca</taxon>
        <taxon>Gastropoda</taxon>
        <taxon>Heterobranchia</taxon>
        <taxon>Euthyneura</taxon>
        <taxon>Panpulmonata</taxon>
        <taxon>Eupulmonata</taxon>
        <taxon>Stylommatophora</taxon>
        <taxon>Helicina</taxon>
        <taxon>Arionoidea</taxon>
        <taxon>Arionidae</taxon>
        <taxon>Arion</taxon>
    </lineage>
</organism>
<dbReference type="Pfam" id="PF00458">
    <property type="entry name" value="WHEP-TRS"/>
    <property type="match status" value="1"/>
</dbReference>
<dbReference type="GO" id="GO:0004825">
    <property type="term" value="F:methionine-tRNA ligase activity"/>
    <property type="evidence" value="ECO:0007669"/>
    <property type="project" value="InterPro"/>
</dbReference>
<dbReference type="PROSITE" id="PS51185">
    <property type="entry name" value="WHEP_TRS_2"/>
    <property type="match status" value="1"/>
</dbReference>
<dbReference type="Pfam" id="PF19303">
    <property type="entry name" value="Anticodon_3"/>
    <property type="match status" value="1"/>
</dbReference>
<evidence type="ECO:0000259" key="7">
    <source>
        <dbReference type="PROSITE" id="PS51185"/>
    </source>
</evidence>
<dbReference type="InterPro" id="IPR000738">
    <property type="entry name" value="WHEP-TRS_dom"/>
</dbReference>
<dbReference type="InterPro" id="IPR023458">
    <property type="entry name" value="Met-tRNA_ligase_1"/>
</dbReference>
<feature type="compositionally biased region" description="Basic and acidic residues" evidence="6">
    <location>
        <begin position="105"/>
        <end position="120"/>
    </location>
</feature>
<gene>
    <name evidence="8" type="primary">ORF161130</name>
</gene>
<dbReference type="InterPro" id="IPR009080">
    <property type="entry name" value="tRNAsynth_Ia_anticodon-bd"/>
</dbReference>
<evidence type="ECO:0000313" key="8">
    <source>
        <dbReference type="EMBL" id="CEK87734.1"/>
    </source>
</evidence>
<dbReference type="GO" id="GO:0005524">
    <property type="term" value="F:ATP binding"/>
    <property type="evidence" value="ECO:0007669"/>
    <property type="project" value="UniProtKB-KW"/>
</dbReference>